<accession>W9CDY8</accession>
<feature type="compositionally biased region" description="Gly residues" evidence="1">
    <location>
        <begin position="345"/>
        <end position="354"/>
    </location>
</feature>
<evidence type="ECO:0000313" key="4">
    <source>
        <dbReference type="Proteomes" id="UP000019487"/>
    </source>
</evidence>
<feature type="region of interest" description="Disordered" evidence="1">
    <location>
        <begin position="129"/>
        <end position="161"/>
    </location>
</feature>
<proteinExistence type="predicted"/>
<feature type="compositionally biased region" description="Pro residues" evidence="1">
    <location>
        <begin position="509"/>
        <end position="519"/>
    </location>
</feature>
<dbReference type="STRING" id="1432307.W9CDY8"/>
<feature type="region of interest" description="Disordered" evidence="1">
    <location>
        <begin position="337"/>
        <end position="376"/>
    </location>
</feature>
<keyword evidence="2" id="KW-0472">Membrane</keyword>
<keyword evidence="2" id="KW-0812">Transmembrane</keyword>
<name>W9CDY8_SCLBF</name>
<dbReference type="EMBL" id="AYSA01000344">
    <property type="protein sequence ID" value="ESZ93014.1"/>
    <property type="molecule type" value="Genomic_DNA"/>
</dbReference>
<feature type="transmembrane region" description="Helical" evidence="2">
    <location>
        <begin position="302"/>
        <end position="324"/>
    </location>
</feature>
<feature type="region of interest" description="Disordered" evidence="1">
    <location>
        <begin position="176"/>
        <end position="199"/>
    </location>
</feature>
<reference evidence="3 4" key="1">
    <citation type="journal article" date="2014" name="Genome Announc.">
        <title>Draft genome sequence of Sclerotinia borealis, a psychrophilic plant pathogenic fungus.</title>
        <authorList>
            <person name="Mardanov A.V."/>
            <person name="Beletsky A.V."/>
            <person name="Kadnikov V.V."/>
            <person name="Ignatov A.N."/>
            <person name="Ravin N.V."/>
        </authorList>
    </citation>
    <scope>NUCLEOTIDE SEQUENCE [LARGE SCALE GENOMIC DNA]</scope>
    <source>
        <strain evidence="4">F-4157</strain>
    </source>
</reference>
<evidence type="ECO:0000313" key="3">
    <source>
        <dbReference type="EMBL" id="ESZ93014.1"/>
    </source>
</evidence>
<evidence type="ECO:0008006" key="5">
    <source>
        <dbReference type="Google" id="ProtNLM"/>
    </source>
</evidence>
<dbReference type="HOGENOM" id="CLU_022723_1_0_1"/>
<keyword evidence="2" id="KW-1133">Transmembrane helix</keyword>
<comment type="caution">
    <text evidence="3">The sequence shown here is derived from an EMBL/GenBank/DDBJ whole genome shotgun (WGS) entry which is preliminary data.</text>
</comment>
<sequence length="541" mass="54918">MNDAEPSLILARHEYAYGPSHHNHLNLHQKLRKRQTAIETVTAEASAITEVIQTISVVQQVDVNSDGSTFTVQTLPASDYSSLNIQSATTTPATSSSTDITSAVSTNLGAQATSSGQIILSIPLSTDVTSTSTPSTPSTSSSTLIPNSNSTTLISSSTPSSTPVSVSVSISGSVSSSTTLFSNATTSSSVSSSSSTTNTTTLTFADSTSTSSFETFASTITSSFSSSPSFLSSATSTSFVSSSTSFSSSSSPSQTESTTSSIIYVGGGTSTSSVSGGSTAIAGSGASGNGTDDSVSPTTSKIVGGVVGGIAGVAAILFLLMFVLRWKKKKGGMLSLGSVPPSTMTGGGGVGGNDGSDPATLSRDLSNQAPRSMTERRSLAMAVPAALANLTKYNRSSQNTATNTISSAGSEKGFYRVSGKKLPSVLQHGGDGYGEPISNTMSGSSFYPSGVPAIPNPNTLSGTSFYRDSQGFFGGQPSPPLEPSNRDSGVPVMRPGPARTAVTENGPFTEPPGPIPPRPDVLGRSHPSQDGSHASRFTEEV</sequence>
<dbReference type="OrthoDB" id="5421784at2759"/>
<gene>
    <name evidence="3" type="ORF">SBOR_6585</name>
</gene>
<dbReference type="Proteomes" id="UP000019487">
    <property type="component" value="Unassembled WGS sequence"/>
</dbReference>
<protein>
    <recommendedName>
        <fullName evidence="5">Mid2 domain-containing protein</fullName>
    </recommendedName>
</protein>
<evidence type="ECO:0000256" key="1">
    <source>
        <dbReference type="SAM" id="MobiDB-lite"/>
    </source>
</evidence>
<evidence type="ECO:0000256" key="2">
    <source>
        <dbReference type="SAM" id="Phobius"/>
    </source>
</evidence>
<organism evidence="3 4">
    <name type="scientific">Sclerotinia borealis (strain F-4128)</name>
    <dbReference type="NCBI Taxonomy" id="1432307"/>
    <lineage>
        <taxon>Eukaryota</taxon>
        <taxon>Fungi</taxon>
        <taxon>Dikarya</taxon>
        <taxon>Ascomycota</taxon>
        <taxon>Pezizomycotina</taxon>
        <taxon>Leotiomycetes</taxon>
        <taxon>Helotiales</taxon>
        <taxon>Sclerotiniaceae</taxon>
        <taxon>Sclerotinia</taxon>
    </lineage>
</organism>
<dbReference type="AlphaFoldDB" id="W9CDY8"/>
<keyword evidence="4" id="KW-1185">Reference proteome</keyword>
<feature type="region of interest" description="Disordered" evidence="1">
    <location>
        <begin position="471"/>
        <end position="541"/>
    </location>
</feature>